<dbReference type="EMBL" id="OD567857">
    <property type="protein sequence ID" value="CAD7446240.1"/>
    <property type="molecule type" value="Genomic_DNA"/>
</dbReference>
<feature type="chain" id="PRO_5031395428" evidence="1">
    <location>
        <begin position="22"/>
        <end position="231"/>
    </location>
</feature>
<reference evidence="2" key="1">
    <citation type="submission" date="2020-11" db="EMBL/GenBank/DDBJ databases">
        <authorList>
            <person name="Tran Van P."/>
        </authorList>
    </citation>
    <scope>NUCLEOTIDE SEQUENCE</scope>
</reference>
<sequence>MRCPFVLLLAALPNLPPLVPTLFLPPPLPRTNPLFVALHNRPRGVAVSASGYQPRVFGFESRMILVVPLHGDRRMTQEQNLCVTRTCGLVEGSVQSQALLPRRASIEVQTLDIARPGTILNSQCLELSPRNPQTEERTWASGLVCPRVCTPCIQVVFIYWWGNVWSMASGTPPVTSKEASSLDEYQTSSVSFWQCLAVIFPDPLSTSGFPTQCLNMFKQENTGWHWFSTAL</sequence>
<feature type="signal peptide" evidence="1">
    <location>
        <begin position="1"/>
        <end position="21"/>
    </location>
</feature>
<evidence type="ECO:0000256" key="1">
    <source>
        <dbReference type="SAM" id="SignalP"/>
    </source>
</evidence>
<gene>
    <name evidence="2" type="ORF">TBIB3V08_LOCUS8574</name>
</gene>
<keyword evidence="1" id="KW-0732">Signal</keyword>
<accession>A0A7R9F3U6</accession>
<evidence type="ECO:0000313" key="2">
    <source>
        <dbReference type="EMBL" id="CAD7446240.1"/>
    </source>
</evidence>
<protein>
    <submittedName>
        <fullName evidence="2">Uncharacterized protein</fullName>
    </submittedName>
</protein>
<proteinExistence type="predicted"/>
<dbReference type="AlphaFoldDB" id="A0A7R9F3U6"/>
<name>A0A7R9F3U6_9NEOP</name>
<organism evidence="2">
    <name type="scientific">Timema bartmani</name>
    <dbReference type="NCBI Taxonomy" id="61472"/>
    <lineage>
        <taxon>Eukaryota</taxon>
        <taxon>Metazoa</taxon>
        <taxon>Ecdysozoa</taxon>
        <taxon>Arthropoda</taxon>
        <taxon>Hexapoda</taxon>
        <taxon>Insecta</taxon>
        <taxon>Pterygota</taxon>
        <taxon>Neoptera</taxon>
        <taxon>Polyneoptera</taxon>
        <taxon>Phasmatodea</taxon>
        <taxon>Timematodea</taxon>
        <taxon>Timematoidea</taxon>
        <taxon>Timematidae</taxon>
        <taxon>Timema</taxon>
    </lineage>
</organism>